<evidence type="ECO:0000313" key="2">
    <source>
        <dbReference type="Proteomes" id="UP000326207"/>
    </source>
</evidence>
<reference evidence="1 2" key="1">
    <citation type="submission" date="2019-10" db="EMBL/GenBank/DDBJ databases">
        <title>Unraveling microbial dark matter from salterns through culturing: the case of the genus Halosegnis.</title>
        <authorList>
            <person name="Duran-Viseras A."/>
            <person name="Andrei A.-S."/>
            <person name="Vera-Gargallo B."/>
            <person name="Ghai R."/>
            <person name="Sanchez-Porro C."/>
            <person name="Ventosa A."/>
        </authorList>
    </citation>
    <scope>NUCLEOTIDE SEQUENCE [LARGE SCALE GENOMIC DNA]</scope>
    <source>
        <strain evidence="1 2">F19-13</strain>
    </source>
</reference>
<dbReference type="AlphaFoldDB" id="A0A5N5UKU7"/>
<sequence>MPERYYDIHGFVGVSVDEDLRPEILESVEFQIGYFSTNSRPKNISLTIRPYSARPSVQEVTYFHKYSGISENYIEHSTREFAVEVSNGKFTAYTSDAGFLINIYIQLILSEAGMSFIHAAGLAKDDTALLLAGGGGVGKTALASNLVQNSSYRWLGDDLIILGENGDSLSFPRSFVLKEYHQGVYPEYFEEHNLKRKSTTTKWQAKVVRFLYANAPFVGITESLLQRLGVYQDAYSNIGRAINDRYVATPPMEDLFGDDLITDSSQTGTVIFMERYEGMEFEFKEISADSMADRLAAVIHHEWVDYMREFFTLGSLELFEFTSYFENVLQIIASGLSSNRCCIFRIPGESSPQDVFEAFREIESDI</sequence>
<protein>
    <recommendedName>
        <fullName evidence="3">HPr kinase</fullName>
    </recommendedName>
</protein>
<comment type="caution">
    <text evidence="1">The sequence shown here is derived from an EMBL/GenBank/DDBJ whole genome shotgun (WGS) entry which is preliminary data.</text>
</comment>
<proteinExistence type="predicted"/>
<dbReference type="EMBL" id="QMDY01000002">
    <property type="protein sequence ID" value="KAB7519441.1"/>
    <property type="molecule type" value="Genomic_DNA"/>
</dbReference>
<accession>A0A5N5UKU7</accession>
<dbReference type="InterPro" id="IPR027417">
    <property type="entry name" value="P-loop_NTPase"/>
</dbReference>
<name>A0A5N5UKU7_9EURY</name>
<evidence type="ECO:0000313" key="1">
    <source>
        <dbReference type="EMBL" id="KAB7519441.1"/>
    </source>
</evidence>
<dbReference type="Gene3D" id="3.40.50.300">
    <property type="entry name" value="P-loop containing nucleotide triphosphate hydrolases"/>
    <property type="match status" value="1"/>
</dbReference>
<gene>
    <name evidence="1" type="ORF">DP108_04885</name>
</gene>
<dbReference type="SUPFAM" id="SSF53795">
    <property type="entry name" value="PEP carboxykinase-like"/>
    <property type="match status" value="1"/>
</dbReference>
<dbReference type="Proteomes" id="UP000326207">
    <property type="component" value="Unassembled WGS sequence"/>
</dbReference>
<organism evidence="1 2">
    <name type="scientific">Halosegnis rubeus</name>
    <dbReference type="NCBI Taxonomy" id="2212850"/>
    <lineage>
        <taxon>Archaea</taxon>
        <taxon>Methanobacteriati</taxon>
        <taxon>Methanobacteriota</taxon>
        <taxon>Stenosarchaea group</taxon>
        <taxon>Halobacteria</taxon>
        <taxon>Halobacteriales</taxon>
        <taxon>Natronomonadaceae</taxon>
        <taxon>Halosegnis</taxon>
    </lineage>
</organism>
<evidence type="ECO:0008006" key="3">
    <source>
        <dbReference type="Google" id="ProtNLM"/>
    </source>
</evidence>
<dbReference type="RefSeq" id="WP_152156077.1">
    <property type="nucleotide sequence ID" value="NZ_QMDY01000002.1"/>
</dbReference>